<dbReference type="GO" id="GO:0000014">
    <property type="term" value="F:single-stranded DNA endodeoxyribonuclease activity"/>
    <property type="evidence" value="ECO:0007669"/>
    <property type="project" value="TreeGrafter"/>
</dbReference>
<dbReference type="GO" id="GO:0006303">
    <property type="term" value="P:double-strand break repair via nonhomologous end joining"/>
    <property type="evidence" value="ECO:0007669"/>
    <property type="project" value="TreeGrafter"/>
</dbReference>
<keyword evidence="4" id="KW-1185">Reference proteome</keyword>
<dbReference type="STRING" id="166423.A0A0N0BJU3"/>
<dbReference type="EMBL" id="KQ435711">
    <property type="protein sequence ID" value="KOX79634.1"/>
    <property type="molecule type" value="Genomic_DNA"/>
</dbReference>
<dbReference type="GO" id="GO:0035861">
    <property type="term" value="C:site of double-strand break"/>
    <property type="evidence" value="ECO:0007669"/>
    <property type="project" value="TreeGrafter"/>
</dbReference>
<dbReference type="GO" id="GO:0003690">
    <property type="term" value="F:double-stranded DNA binding"/>
    <property type="evidence" value="ECO:0007669"/>
    <property type="project" value="TreeGrafter"/>
</dbReference>
<dbReference type="GO" id="GO:0042800">
    <property type="term" value="F:histone H3K4 methyltransferase activity"/>
    <property type="evidence" value="ECO:0007669"/>
    <property type="project" value="TreeGrafter"/>
</dbReference>
<reference evidence="3 4" key="1">
    <citation type="submission" date="2015-07" db="EMBL/GenBank/DDBJ databases">
        <title>The genome of Melipona quadrifasciata.</title>
        <authorList>
            <person name="Pan H."/>
            <person name="Kapheim K."/>
        </authorList>
    </citation>
    <scope>NUCLEOTIDE SEQUENCE [LARGE SCALE GENOMIC DNA]</scope>
    <source>
        <strain evidence="3">0111107301</strain>
        <tissue evidence="3">Whole body</tissue>
    </source>
</reference>
<dbReference type="PANTHER" id="PTHR46060">
    <property type="entry name" value="MARINER MOS1 TRANSPOSASE-LIKE PROTEIN"/>
    <property type="match status" value="1"/>
</dbReference>
<dbReference type="GO" id="GO:0044774">
    <property type="term" value="P:mitotic DNA integrity checkpoint signaling"/>
    <property type="evidence" value="ECO:0007669"/>
    <property type="project" value="TreeGrafter"/>
</dbReference>
<dbReference type="GO" id="GO:0044547">
    <property type="term" value="F:DNA topoisomerase binding"/>
    <property type="evidence" value="ECO:0007669"/>
    <property type="project" value="TreeGrafter"/>
</dbReference>
<organism evidence="3 4">
    <name type="scientific">Melipona quadrifasciata</name>
    <dbReference type="NCBI Taxonomy" id="166423"/>
    <lineage>
        <taxon>Eukaryota</taxon>
        <taxon>Metazoa</taxon>
        <taxon>Ecdysozoa</taxon>
        <taxon>Arthropoda</taxon>
        <taxon>Hexapoda</taxon>
        <taxon>Insecta</taxon>
        <taxon>Pterygota</taxon>
        <taxon>Neoptera</taxon>
        <taxon>Endopterygota</taxon>
        <taxon>Hymenoptera</taxon>
        <taxon>Apocrita</taxon>
        <taxon>Aculeata</taxon>
        <taxon>Apoidea</taxon>
        <taxon>Anthophila</taxon>
        <taxon>Apidae</taxon>
        <taxon>Melipona</taxon>
    </lineage>
</organism>
<dbReference type="Pfam" id="PF17906">
    <property type="entry name" value="HTH_48"/>
    <property type="match status" value="1"/>
</dbReference>
<dbReference type="InterPro" id="IPR052709">
    <property type="entry name" value="Transposase-MT_Hybrid"/>
</dbReference>
<dbReference type="GO" id="GO:0015074">
    <property type="term" value="P:DNA integration"/>
    <property type="evidence" value="ECO:0007669"/>
    <property type="project" value="TreeGrafter"/>
</dbReference>
<feature type="region of interest" description="Disordered" evidence="1">
    <location>
        <begin position="236"/>
        <end position="256"/>
    </location>
</feature>
<dbReference type="OrthoDB" id="10032414at2759"/>
<dbReference type="Gene3D" id="1.10.10.1450">
    <property type="match status" value="1"/>
</dbReference>
<dbReference type="GO" id="GO:0003697">
    <property type="term" value="F:single-stranded DNA binding"/>
    <property type="evidence" value="ECO:0007669"/>
    <property type="project" value="TreeGrafter"/>
</dbReference>
<dbReference type="InterPro" id="IPR041426">
    <property type="entry name" value="Mos1_HTH"/>
</dbReference>
<evidence type="ECO:0000313" key="3">
    <source>
        <dbReference type="EMBL" id="KOX79634.1"/>
    </source>
</evidence>
<evidence type="ECO:0000256" key="1">
    <source>
        <dbReference type="SAM" id="MobiDB-lite"/>
    </source>
</evidence>
<accession>A0A0N0BJU3</accession>
<sequence>MESQKMHLRHVTLHCFRKGNSAKDTTGEIFTVYGSGTTTIRTVGNWFKKFRAGNFELKDEDRSGRPATTDTDIIKTVLTENPRYSVREIVDATNIPKTTVRKHLIKIGYANRCEVWVLHLLTETGLMNRVSTCDLLVEADDTIDADKYCNQLDQLKRSDCKCEIFTHLFPLRTFVLLFDTSILGLAYYYVLRILSVVACVTVTLHLVRLNSPNPSNPSPTLIKKIPKLSNLNLNSPNPISIKKKKEPESNPDLDPNYRMEDVRLISSDQSQNLSYVEYHFYKTRIKIITLLGQKNYEPEQFEARTKSSNTANLDHNLNLKQQETEKQAKEKLKKSIITSRIKFKIKHEYSILAVHGIGFSRPRALSRIRNYCVKDSIELPNDSQDINVRQACR</sequence>
<gene>
    <name evidence="3" type="ORF">WN51_02900</name>
</gene>
<dbReference type="GO" id="GO:0031297">
    <property type="term" value="P:replication fork processing"/>
    <property type="evidence" value="ECO:0007669"/>
    <property type="project" value="TreeGrafter"/>
</dbReference>
<evidence type="ECO:0000259" key="2">
    <source>
        <dbReference type="Pfam" id="PF17906"/>
    </source>
</evidence>
<dbReference type="AlphaFoldDB" id="A0A0N0BJU3"/>
<evidence type="ECO:0000313" key="4">
    <source>
        <dbReference type="Proteomes" id="UP000053105"/>
    </source>
</evidence>
<dbReference type="GO" id="GO:0000793">
    <property type="term" value="C:condensed chromosome"/>
    <property type="evidence" value="ECO:0007669"/>
    <property type="project" value="TreeGrafter"/>
</dbReference>
<dbReference type="GO" id="GO:0032259">
    <property type="term" value="P:methylation"/>
    <property type="evidence" value="ECO:0007669"/>
    <property type="project" value="UniProtKB-KW"/>
</dbReference>
<keyword evidence="3" id="KW-0489">Methyltransferase</keyword>
<dbReference type="PANTHER" id="PTHR46060:SF2">
    <property type="entry name" value="HISTONE-LYSINE N-METHYLTRANSFERASE SETMAR"/>
    <property type="match status" value="1"/>
</dbReference>
<dbReference type="GO" id="GO:0046975">
    <property type="term" value="F:histone H3K36 methyltransferase activity"/>
    <property type="evidence" value="ECO:0007669"/>
    <property type="project" value="TreeGrafter"/>
</dbReference>
<dbReference type="GO" id="GO:0005634">
    <property type="term" value="C:nucleus"/>
    <property type="evidence" value="ECO:0007669"/>
    <property type="project" value="TreeGrafter"/>
</dbReference>
<dbReference type="GO" id="GO:0000729">
    <property type="term" value="P:DNA double-strand break processing"/>
    <property type="evidence" value="ECO:0007669"/>
    <property type="project" value="TreeGrafter"/>
</dbReference>
<proteinExistence type="predicted"/>
<feature type="domain" description="Mos1 transposase HTH" evidence="2">
    <location>
        <begin position="5"/>
        <end position="54"/>
    </location>
</feature>
<keyword evidence="3" id="KW-0808">Transferase</keyword>
<name>A0A0N0BJU3_9HYME</name>
<dbReference type="Proteomes" id="UP000053105">
    <property type="component" value="Unassembled WGS sequence"/>
</dbReference>
<protein>
    <submittedName>
        <fullName evidence="3">Histone-lysine N-methyltransferase SETMAR</fullName>
    </submittedName>
</protein>